<dbReference type="InterPro" id="IPR002880">
    <property type="entry name" value="Pyrv_Fd/Flavodoxin_OxRdtase_N"/>
</dbReference>
<evidence type="ECO:0000259" key="3">
    <source>
        <dbReference type="Pfam" id="PF01558"/>
    </source>
</evidence>
<dbReference type="InterPro" id="IPR033412">
    <property type="entry name" value="PFOR_II"/>
</dbReference>
<dbReference type="SUPFAM" id="SSF52518">
    <property type="entry name" value="Thiamin diphosphate-binding fold (THDP-binding)"/>
    <property type="match status" value="1"/>
</dbReference>
<evidence type="ECO:0000313" key="7">
    <source>
        <dbReference type="Proteomes" id="UP000646244"/>
    </source>
</evidence>
<dbReference type="NCBIfam" id="TIGR03710">
    <property type="entry name" value="OAFO_sf"/>
    <property type="match status" value="1"/>
</dbReference>
<dbReference type="GO" id="GO:0016903">
    <property type="term" value="F:oxidoreductase activity, acting on the aldehyde or oxo group of donors"/>
    <property type="evidence" value="ECO:0007669"/>
    <property type="project" value="InterPro"/>
</dbReference>
<dbReference type="Pfam" id="PF01855">
    <property type="entry name" value="POR_N"/>
    <property type="match status" value="1"/>
</dbReference>
<reference evidence="6" key="1">
    <citation type="journal article" date="2014" name="Int. J. Syst. Evol. Microbiol.">
        <title>Complete genome sequence of Corynebacterium casei LMG S-19264T (=DSM 44701T), isolated from a smear-ripened cheese.</title>
        <authorList>
            <consortium name="US DOE Joint Genome Institute (JGI-PGF)"/>
            <person name="Walter F."/>
            <person name="Albersmeier A."/>
            <person name="Kalinowski J."/>
            <person name="Ruckert C."/>
        </authorList>
    </citation>
    <scope>NUCLEOTIDE SEQUENCE</scope>
    <source>
        <strain evidence="6">JCM 4633</strain>
    </source>
</reference>
<dbReference type="RefSeq" id="WP_190112140.1">
    <property type="nucleotide sequence ID" value="NZ_BMVB01000021.1"/>
</dbReference>
<dbReference type="Pfam" id="PF17147">
    <property type="entry name" value="PFOR_II"/>
    <property type="match status" value="1"/>
</dbReference>
<dbReference type="SUPFAM" id="SSF52922">
    <property type="entry name" value="TK C-terminal domain-like"/>
    <property type="match status" value="1"/>
</dbReference>
<reference evidence="6" key="2">
    <citation type="submission" date="2020-09" db="EMBL/GenBank/DDBJ databases">
        <authorList>
            <person name="Sun Q."/>
            <person name="Ohkuma M."/>
        </authorList>
    </citation>
    <scope>NUCLEOTIDE SEQUENCE</scope>
    <source>
        <strain evidence="6">JCM 4633</strain>
    </source>
</reference>
<name>A0A918TWK2_STRCJ</name>
<dbReference type="InterPro" id="IPR029061">
    <property type="entry name" value="THDP-binding"/>
</dbReference>
<dbReference type="FunFam" id="3.40.50.970:FF:000022">
    <property type="entry name" value="2-oxoglutarate ferredoxin oxidoreductase alpha subunit"/>
    <property type="match status" value="1"/>
</dbReference>
<dbReference type="InterPro" id="IPR002869">
    <property type="entry name" value="Pyrv_flavodox_OxRed_cen"/>
</dbReference>
<evidence type="ECO:0000313" key="6">
    <source>
        <dbReference type="EMBL" id="GHC66283.1"/>
    </source>
</evidence>
<gene>
    <name evidence="6" type="ORF">GCM10010507_50090</name>
</gene>
<protein>
    <submittedName>
        <fullName evidence="6">Oxidoreductase</fullName>
    </submittedName>
</protein>
<feature type="domain" description="Pyruvate flavodoxin/ferredoxin oxidoreductase pyrimidine binding" evidence="4">
    <location>
        <begin position="291"/>
        <end position="503"/>
    </location>
</feature>
<dbReference type="GO" id="GO:0000287">
    <property type="term" value="F:magnesium ion binding"/>
    <property type="evidence" value="ECO:0007669"/>
    <property type="project" value="UniProtKB-ARBA"/>
</dbReference>
<dbReference type="Gene3D" id="3.40.920.10">
    <property type="entry name" value="Pyruvate-ferredoxin oxidoreductase, PFOR, domain III"/>
    <property type="match status" value="1"/>
</dbReference>
<dbReference type="Pfam" id="PF01558">
    <property type="entry name" value="POR"/>
    <property type="match status" value="1"/>
</dbReference>
<dbReference type="Proteomes" id="UP000646244">
    <property type="component" value="Unassembled WGS sequence"/>
</dbReference>
<accession>A0A918TWK2</accession>
<proteinExistence type="predicted"/>
<evidence type="ECO:0000259" key="5">
    <source>
        <dbReference type="Pfam" id="PF17147"/>
    </source>
</evidence>
<comment type="caution">
    <text evidence="6">The sequence shown here is derived from an EMBL/GenBank/DDBJ whole genome shotgun (WGS) entry which is preliminary data.</text>
</comment>
<dbReference type="EMBL" id="BMVB01000021">
    <property type="protein sequence ID" value="GHC66283.1"/>
    <property type="molecule type" value="Genomic_DNA"/>
</dbReference>
<dbReference type="PANTHER" id="PTHR32154">
    <property type="entry name" value="PYRUVATE-FLAVODOXIN OXIDOREDUCTASE-RELATED"/>
    <property type="match status" value="1"/>
</dbReference>
<dbReference type="PANTHER" id="PTHR32154:SF20">
    <property type="entry name" value="2-OXOGLUTARATE OXIDOREDUCTASE SUBUNIT KORA"/>
    <property type="match status" value="1"/>
</dbReference>
<dbReference type="Gene3D" id="3.40.50.970">
    <property type="match status" value="1"/>
</dbReference>
<sequence length="648" mass="69313">MTSKVSSPAEQADSVDPRGETAPGADTPGGVKEVRRLDRVIIRFAGDSGDGMQLTGDRFTSETASFGNDLSTLPNFPAEIRAPAGTLPGVSSFQLHFADHDILTPGDAPNVLVAMNPAALKANLGDVPHGAEIIVNTDEFTKRPMAKVGYDSNPLEDGSLDAYNVHPVPLTTLTIEALKEFGLSRKEAERSKNMFALGLLSWMYHRPTEGTEAFLRKKFAKKPQIAEANVAAFRAGWNFGETTEDFAVSYEVAPATAAFPPGTYRNISGNLALSYGLVAASHQADLPLYLGSYPITPASDILHELSKHKNFGVRTFQAEDEIAGIGAALGAAFGGALAVTTTSGPGVALKSETIGLAVSLELPLLIVDIQRGGPSTGLPTKTEQADLLQAMYGRNGEAPVPIVAPRTPADCFDAALDAARIALTYRTPVFLLSDGYLANGSEPWRVPEADELPDLRVQFASGPNHELADGTEVFWPYKRDPQTLARPWAVPGTPGLEHRIGGIEKQDGTGNISYDPANHDFMVRTRQAKVDGVAVPALDIDDPSGEARTLVLGWGSTYGPITAAVRRVRTGGDHVAQAHLRHLNPFPANLGEILRRYDTVVVPEMNLGQLATLLRAKYLIDIRSHTQVSGMPFKAEQLADVLKEAIHG</sequence>
<dbReference type="InterPro" id="IPR019752">
    <property type="entry name" value="Pyrv/ketoisovalerate_OxRed_cat"/>
</dbReference>
<dbReference type="FunFam" id="3.40.920.10:FF:000002">
    <property type="entry name" value="2-oxoglutarate oxidoreductase, alpha subunit"/>
    <property type="match status" value="1"/>
</dbReference>
<dbReference type="CDD" id="cd07034">
    <property type="entry name" value="TPP_PYR_PFOR_IOR-alpha_like"/>
    <property type="match status" value="1"/>
</dbReference>
<dbReference type="InterPro" id="IPR050722">
    <property type="entry name" value="Pyruvate:ferred/Flavod_OxRd"/>
</dbReference>
<dbReference type="AlphaFoldDB" id="A0A918TWK2"/>
<dbReference type="Gene3D" id="3.40.50.920">
    <property type="match status" value="1"/>
</dbReference>
<dbReference type="GO" id="GO:0006979">
    <property type="term" value="P:response to oxidative stress"/>
    <property type="evidence" value="ECO:0007669"/>
    <property type="project" value="TreeGrafter"/>
</dbReference>
<feature type="region of interest" description="Disordered" evidence="2">
    <location>
        <begin position="1"/>
        <end position="32"/>
    </location>
</feature>
<dbReference type="SUPFAM" id="SSF53323">
    <property type="entry name" value="Pyruvate-ferredoxin oxidoreductase, PFOR, domain III"/>
    <property type="match status" value="1"/>
</dbReference>
<evidence type="ECO:0000256" key="2">
    <source>
        <dbReference type="SAM" id="MobiDB-lite"/>
    </source>
</evidence>
<dbReference type="InterPro" id="IPR022367">
    <property type="entry name" value="2-oxoacid/accept_OxRdtase_asu"/>
</dbReference>
<organism evidence="6 7">
    <name type="scientific">Streptomyces cinnamoneus</name>
    <name type="common">Streptoverticillium cinnamoneum</name>
    <dbReference type="NCBI Taxonomy" id="53446"/>
    <lineage>
        <taxon>Bacteria</taxon>
        <taxon>Bacillati</taxon>
        <taxon>Actinomycetota</taxon>
        <taxon>Actinomycetes</taxon>
        <taxon>Kitasatosporales</taxon>
        <taxon>Streptomycetaceae</taxon>
        <taxon>Streptomyces</taxon>
        <taxon>Streptomyces cinnamoneus group</taxon>
    </lineage>
</organism>
<evidence type="ECO:0000259" key="4">
    <source>
        <dbReference type="Pfam" id="PF01855"/>
    </source>
</evidence>
<keyword evidence="1" id="KW-0560">Oxidoreductase</keyword>
<dbReference type="InterPro" id="IPR009014">
    <property type="entry name" value="Transketo_C/PFOR_II"/>
</dbReference>
<feature type="domain" description="Pyruvate/ketoisovalerate oxidoreductase catalytic" evidence="3">
    <location>
        <begin position="49"/>
        <end position="236"/>
    </location>
</feature>
<feature type="domain" description="Pyruvate:ferredoxin oxidoreductase core" evidence="5">
    <location>
        <begin position="547"/>
        <end position="612"/>
    </location>
</feature>
<evidence type="ECO:0000256" key="1">
    <source>
        <dbReference type="ARBA" id="ARBA00023002"/>
    </source>
</evidence>